<feature type="domain" description="SMP-30/Gluconolactonase/LRE-like region" evidence="1">
    <location>
        <begin position="100"/>
        <end position="214"/>
    </location>
</feature>
<dbReference type="GeneID" id="66981676"/>
<dbReference type="AlphaFoldDB" id="A0A7R7ZNI6"/>
<dbReference type="EMBL" id="AP024418">
    <property type="protein sequence ID" value="BCR87317.1"/>
    <property type="molecule type" value="Genomic_DNA"/>
</dbReference>
<proteinExistence type="predicted"/>
<evidence type="ECO:0000313" key="2">
    <source>
        <dbReference type="EMBL" id="BCR87317.1"/>
    </source>
</evidence>
<reference evidence="2" key="1">
    <citation type="submission" date="2021-01" db="EMBL/GenBank/DDBJ databases">
        <authorList>
            <consortium name="Aspergillus chevalieri M1 genome sequencing consortium"/>
            <person name="Kazuki M."/>
            <person name="Futagami T."/>
        </authorList>
    </citation>
    <scope>NUCLEOTIDE SEQUENCE</scope>
    <source>
        <strain evidence="2">M1</strain>
    </source>
</reference>
<dbReference type="SUPFAM" id="SSF63829">
    <property type="entry name" value="Calcium-dependent phosphotriesterase"/>
    <property type="match status" value="1"/>
</dbReference>
<evidence type="ECO:0000259" key="1">
    <source>
        <dbReference type="Pfam" id="PF08450"/>
    </source>
</evidence>
<sequence length="232" mass="25722">MSKTNNTFFQAHDERFGAIIGPAPSLELLAENYDYPFAHEAGVYNPLTNDLFITSNRCIDPNGQQKVHITRVNLSRNPVTCEEIPTQIPMGNGGINYGKDHVLFCAQGSMTEPSGLYRMSTTAPYQSELLKQDFLGRPFNSVNDVVVHTDGSVWFTDPIYGSEQGYRPAPCLPNQVYRWCPETGAIRVMADGFGRPNGICFSPDDKIVYITDTDRVHGDGTIDDQIAYGDSI</sequence>
<reference evidence="2" key="2">
    <citation type="submission" date="2021-02" db="EMBL/GenBank/DDBJ databases">
        <title>Aspergillus chevalieri M1 genome sequence.</title>
        <authorList>
            <person name="Kadooka C."/>
            <person name="Mori K."/>
            <person name="Futagami T."/>
        </authorList>
    </citation>
    <scope>NUCLEOTIDE SEQUENCE</scope>
    <source>
        <strain evidence="2">M1</strain>
    </source>
</reference>
<gene>
    <name evidence="2" type="ORF">ACHE_31304A</name>
</gene>
<accession>A0A7R7ZNI6</accession>
<evidence type="ECO:0000313" key="3">
    <source>
        <dbReference type="Proteomes" id="UP000637239"/>
    </source>
</evidence>
<dbReference type="InterPro" id="IPR011042">
    <property type="entry name" value="6-blade_b-propeller_TolB-like"/>
</dbReference>
<dbReference type="PANTHER" id="PTHR47064">
    <property type="entry name" value="PUTATIVE (AFU_ORTHOLOGUE AFUA_1G08990)-RELATED"/>
    <property type="match status" value="1"/>
</dbReference>
<dbReference type="InterPro" id="IPR052988">
    <property type="entry name" value="Oryzine_lactonohydrolase"/>
</dbReference>
<dbReference type="Gene3D" id="2.120.10.30">
    <property type="entry name" value="TolB, C-terminal domain"/>
    <property type="match status" value="1"/>
</dbReference>
<dbReference type="PANTHER" id="PTHR47064:SF2">
    <property type="entry name" value="SMP-30_GLUCONOLACTONASE_LRE-LIKE REGION DOMAIN-CONTAINING PROTEIN-RELATED"/>
    <property type="match status" value="1"/>
</dbReference>
<dbReference type="KEGG" id="ache:ACHE_31304A"/>
<protein>
    <recommendedName>
        <fullName evidence="1">SMP-30/Gluconolactonase/LRE-like region domain-containing protein</fullName>
    </recommendedName>
</protein>
<organism evidence="2 3">
    <name type="scientific">Aspergillus chevalieri</name>
    <name type="common">Eurotium chevalieri</name>
    <dbReference type="NCBI Taxonomy" id="182096"/>
    <lineage>
        <taxon>Eukaryota</taxon>
        <taxon>Fungi</taxon>
        <taxon>Dikarya</taxon>
        <taxon>Ascomycota</taxon>
        <taxon>Pezizomycotina</taxon>
        <taxon>Eurotiomycetes</taxon>
        <taxon>Eurotiomycetidae</taxon>
        <taxon>Eurotiales</taxon>
        <taxon>Aspergillaceae</taxon>
        <taxon>Aspergillus</taxon>
        <taxon>Aspergillus subgen. Aspergillus</taxon>
    </lineage>
</organism>
<name>A0A7R7ZNI6_ASPCH</name>
<dbReference type="InterPro" id="IPR013658">
    <property type="entry name" value="SGL"/>
</dbReference>
<dbReference type="Pfam" id="PF08450">
    <property type="entry name" value="SGL"/>
    <property type="match status" value="1"/>
</dbReference>
<dbReference type="Proteomes" id="UP000637239">
    <property type="component" value="Chromosome 3"/>
</dbReference>
<dbReference type="RefSeq" id="XP_043135839.1">
    <property type="nucleotide sequence ID" value="XM_043278018.1"/>
</dbReference>
<keyword evidence="3" id="KW-1185">Reference proteome</keyword>